<feature type="compositionally biased region" description="Acidic residues" evidence="13">
    <location>
        <begin position="336"/>
        <end position="349"/>
    </location>
</feature>
<evidence type="ECO:0000256" key="4">
    <source>
        <dbReference type="ARBA" id="ARBA00021420"/>
    </source>
</evidence>
<dbReference type="CDD" id="cd00143">
    <property type="entry name" value="PP2Cc"/>
    <property type="match status" value="1"/>
</dbReference>
<keyword evidence="9" id="KW-0115">cAMP biosynthesis</keyword>
<dbReference type="Pfam" id="PF13855">
    <property type="entry name" value="LRR_8"/>
    <property type="match status" value="1"/>
</dbReference>
<feature type="region of interest" description="Disordered" evidence="13">
    <location>
        <begin position="80"/>
        <end position="119"/>
    </location>
</feature>
<evidence type="ECO:0000256" key="7">
    <source>
        <dbReference type="ARBA" id="ARBA00022737"/>
    </source>
</evidence>
<sequence length="1793" mass="199346">MASSITLGPADDFLPTILPPQDLQPHAPSTDNAVNGVIAPWLVDDAVPEVLEPQETPTTQGESRSMIIRALPSIHNIRARAQRSTATGTTASSDTWSIHSGSTSHTSSTTAYADSTHTIRDSKKKPFYSKVLQKARSRSGLRIKPSDLTLNSSLVPPVPSMPSPDYIPYNPPVSPPANSLKKPKRKLDQPPPVPSKDTEFTLDKDIDNMDGIIDLAKHYELNSTLYDGVPESPSSGFESSVGSSGLSSDYSTLTHQVHHQRHGSSSSLPIGPLGIFRDPFHASSTNKRPRAPQPQRESGISPKSRGPFSSVPTLQRDEQAGPGWKAPDSWAVEKGVDDELPEEESSSDGEDAKARKRPRRRNTLSVSTGPKGSLRERERDEPYRLRIYRWDNTYHVATVPLRATVSELIPYLNRKVLHDNGREQHRLYLKERGRERLLAMSEKPASIVRRRLEQAGYDHADDLRSLAVEDIQYLMKFVYKSNDDELVFEGFESVDLAARALKTVPVVLYSKADLIVQLNLSRNPMLEIPRDFLEACTTLRSLRLQSMSMKRVPQSLRCCETLHRLDLSSNRIVNLDDAGLDHIPSLKSLKLQNNGMQKLPWYFPRIRSLKELNISNNKFEELPDVVCKLSKLIDLDVSFNLLTQLPGEIGDLVNLERLTIVGNQVTRFPNHASNMRSLRVLDCRRNHISDLSTVCLLPYVETIYADHNSLHALDLSFGPCLQTLDVSHNDITQLTPLPGDAGQPFAMVHLDISHAKLSSLDELALSQLTSLHTLRVDHNALRALPDSVGDLFQLKHLSCSNNQLYSLPDSISKLQKLEILEAHNNSLEELTAAIWECSSLTVLNLTSNLLGSISGPSVDTPTPAPSVSLAASPPLAFFGSMYLERKTSTASSLGRTALPPLAYALERLYLGENRLNEDHLHPLTVLHELRVLNLSFNHLQVVPNAFLKNLIHLQELYLSGNDLTALPTEDLPLLSSLRVLYLNGNNLQSLPQELGKIQTLQVLDVGSNALKYNINNWEFDWNWNFNPGLKYLNLSGNKRLEIKPDHKAAPFKNGSDRKLADFSELKDLRVLGLMDVTTTFAPNIPDDNEDRRVRTSLSEVCNMAYGIADTLGQNLSMFDLVQPNFRNREDEAIFAMFGRASHIGSNNRLSKWLHDNYPAALQRELDRLEETEGTVDDAMRRSFLKINRELHDWLYSRDARRPSTASATTANIPVDFASLKSGASGVVLYFCRRTLYVANAGNALAVISHQGNAKLLSRKHDPFDRQETARIRAAEGWISPKGFVNDEIDVSRSFGFYYLLPVLNARPDVIACELGELDEFVIIANRGLWDFVSYQTAVDIARSERDDPMIAAQKLRDFAISYGAEGTTMIMVISVSGLFGIGPSRSRQHTMDSSVDSELYLATSRRRATKKLEITNRDVSRLEDAIPPPQGHVALVFTDIRNSTHLWEANGGMQTAISQHNQLLRRQLRLCGGYEVKTEGDAFMCSFPTTLAAVLWCINVQQRLLDIAWPLEILECEDGEEIRDESNRLIARGLSVRMGIHCGTPILDPDPTTHRMDYLGPVVNRASRISGCAQGGQIAVSAEVMREINATIFESASYTEFSHLQTPQAIDEIRRIGLKIFSIGEVKLKGLEAPESVSLIYPGELVGRHQLETPGVDSASGSRVQFSVQQMRELAMLAVRLETLTTSRVFRPLPARKSSTVKAGDEPRVDPNPVFVYGNPDVLIPAIDKASDVELMLLLDSLSSRIENALASLTLKHIVALNKSDGGDLAARRRNGAGFDVRTLQQLLSFLPS</sequence>
<keyword evidence="8" id="KW-0460">Magnesium</keyword>
<evidence type="ECO:0000256" key="13">
    <source>
        <dbReference type="SAM" id="MobiDB-lite"/>
    </source>
</evidence>
<dbReference type="PANTHER" id="PTHR48051">
    <property type="match status" value="1"/>
</dbReference>
<protein>
    <recommendedName>
        <fullName evidence="4">Adenylate cyclase</fullName>
        <ecNumber evidence="3">4.6.1.1</ecNumber>
    </recommendedName>
    <alternativeName>
        <fullName evidence="11">ATP pyrophosphate-lyase</fullName>
    </alternativeName>
    <alternativeName>
        <fullName evidence="12">Adenylyl cyclase</fullName>
    </alternativeName>
</protein>
<dbReference type="InterPro" id="IPR029787">
    <property type="entry name" value="Nucleotide_cyclase"/>
</dbReference>
<dbReference type="GO" id="GO:0006171">
    <property type="term" value="P:cAMP biosynthetic process"/>
    <property type="evidence" value="ECO:0007669"/>
    <property type="project" value="UniProtKB-KW"/>
</dbReference>
<dbReference type="GO" id="GO:0046872">
    <property type="term" value="F:metal ion binding"/>
    <property type="evidence" value="ECO:0007669"/>
    <property type="project" value="UniProtKB-KW"/>
</dbReference>
<evidence type="ECO:0000259" key="15">
    <source>
        <dbReference type="PROSITE" id="PS50200"/>
    </source>
</evidence>
<dbReference type="InterPro" id="IPR036457">
    <property type="entry name" value="PPM-type-like_dom_sf"/>
</dbReference>
<dbReference type="InterPro" id="IPR000159">
    <property type="entry name" value="RA_dom"/>
</dbReference>
<evidence type="ECO:0000259" key="16">
    <source>
        <dbReference type="PROSITE" id="PS51746"/>
    </source>
</evidence>
<dbReference type="Gene3D" id="3.30.70.1230">
    <property type="entry name" value="Nucleotide cyclase"/>
    <property type="match status" value="1"/>
</dbReference>
<dbReference type="Proteomes" id="UP000053257">
    <property type="component" value="Unassembled WGS sequence"/>
</dbReference>
<dbReference type="PANTHER" id="PTHR48051:SF1">
    <property type="entry name" value="RAS SUPPRESSOR PROTEIN 1"/>
    <property type="match status" value="1"/>
</dbReference>
<dbReference type="CDD" id="cd07302">
    <property type="entry name" value="CHD"/>
    <property type="match status" value="1"/>
</dbReference>
<evidence type="ECO:0000256" key="8">
    <source>
        <dbReference type="ARBA" id="ARBA00022842"/>
    </source>
</evidence>
<dbReference type="GO" id="GO:0004016">
    <property type="term" value="F:adenylate cyclase activity"/>
    <property type="evidence" value="ECO:0007669"/>
    <property type="project" value="UniProtKB-EC"/>
</dbReference>
<dbReference type="SUPFAM" id="SSF55073">
    <property type="entry name" value="Nucleotide cyclase"/>
    <property type="match status" value="1"/>
</dbReference>
<feature type="domain" description="PPM-type phosphatase" evidence="16">
    <location>
        <begin position="1104"/>
        <end position="1375"/>
    </location>
</feature>
<name>A0A0C3S1Y1_PHLG1</name>
<dbReference type="GO" id="GO:0035556">
    <property type="term" value="P:intracellular signal transduction"/>
    <property type="evidence" value="ECO:0007669"/>
    <property type="project" value="InterPro"/>
</dbReference>
<dbReference type="InterPro" id="IPR055414">
    <property type="entry name" value="LRR_R13L4/SHOC2-like"/>
</dbReference>
<feature type="compositionally biased region" description="Low complexity" evidence="13">
    <location>
        <begin position="82"/>
        <end position="116"/>
    </location>
</feature>
<dbReference type="SMART" id="SM00332">
    <property type="entry name" value="PP2Cc"/>
    <property type="match status" value="1"/>
</dbReference>
<dbReference type="Gene3D" id="3.80.10.10">
    <property type="entry name" value="Ribonuclease Inhibitor"/>
    <property type="match status" value="4"/>
</dbReference>
<dbReference type="SMART" id="SM00044">
    <property type="entry name" value="CYCc"/>
    <property type="match status" value="1"/>
</dbReference>
<proteinExistence type="inferred from homology"/>
<dbReference type="PROSITE" id="PS50125">
    <property type="entry name" value="GUANYLATE_CYCLASE_2"/>
    <property type="match status" value="1"/>
</dbReference>
<feature type="region of interest" description="Disordered" evidence="13">
    <location>
        <begin position="136"/>
        <end position="202"/>
    </location>
</feature>
<comment type="similarity">
    <text evidence="2">Belongs to the adenylyl cyclase class-3 family.</text>
</comment>
<evidence type="ECO:0000256" key="10">
    <source>
        <dbReference type="ARBA" id="ARBA00023239"/>
    </source>
</evidence>
<dbReference type="InterPro" id="IPR001611">
    <property type="entry name" value="Leu-rich_rpt"/>
</dbReference>
<dbReference type="Gene3D" id="3.60.40.10">
    <property type="entry name" value="PPM-type phosphatase domain"/>
    <property type="match status" value="1"/>
</dbReference>
<dbReference type="InterPro" id="IPR001932">
    <property type="entry name" value="PPM-type_phosphatase-like_dom"/>
</dbReference>
<evidence type="ECO:0000256" key="2">
    <source>
        <dbReference type="ARBA" id="ARBA00005381"/>
    </source>
</evidence>
<dbReference type="STRING" id="745531.A0A0C3S1Y1"/>
<evidence type="ECO:0000256" key="11">
    <source>
        <dbReference type="ARBA" id="ARBA00032597"/>
    </source>
</evidence>
<evidence type="ECO:0000313" key="17">
    <source>
        <dbReference type="EMBL" id="KIP03447.1"/>
    </source>
</evidence>
<feature type="region of interest" description="Disordered" evidence="13">
    <location>
        <begin position="1"/>
        <end position="28"/>
    </location>
</feature>
<evidence type="ECO:0000256" key="5">
    <source>
        <dbReference type="ARBA" id="ARBA00022614"/>
    </source>
</evidence>
<dbReference type="InterPro" id="IPR001054">
    <property type="entry name" value="A/G_cyclase"/>
</dbReference>
<evidence type="ECO:0000256" key="6">
    <source>
        <dbReference type="ARBA" id="ARBA00022723"/>
    </source>
</evidence>
<gene>
    <name evidence="17" type="ORF">PHLGIDRAFT_130133</name>
</gene>
<dbReference type="SMART" id="SM00369">
    <property type="entry name" value="LRR_TYP"/>
    <property type="match status" value="10"/>
</dbReference>
<evidence type="ECO:0000256" key="3">
    <source>
        <dbReference type="ARBA" id="ARBA00012201"/>
    </source>
</evidence>
<keyword evidence="18" id="KW-1185">Reference proteome</keyword>
<keyword evidence="7" id="KW-0677">Repeat</keyword>
<feature type="region of interest" description="Disordered" evidence="13">
    <location>
        <begin position="254"/>
        <end position="378"/>
    </location>
</feature>
<dbReference type="InterPro" id="IPR055071">
    <property type="entry name" value="RA_PHLPP-like"/>
</dbReference>
<reference evidence="17 18" key="1">
    <citation type="journal article" date="2014" name="PLoS Genet.">
        <title>Analysis of the Phlebiopsis gigantea genome, transcriptome and secretome provides insight into its pioneer colonization strategies of wood.</title>
        <authorList>
            <person name="Hori C."/>
            <person name="Ishida T."/>
            <person name="Igarashi K."/>
            <person name="Samejima M."/>
            <person name="Suzuki H."/>
            <person name="Master E."/>
            <person name="Ferreira P."/>
            <person name="Ruiz-Duenas F.J."/>
            <person name="Held B."/>
            <person name="Canessa P."/>
            <person name="Larrondo L.F."/>
            <person name="Schmoll M."/>
            <person name="Druzhinina I.S."/>
            <person name="Kubicek C.P."/>
            <person name="Gaskell J.A."/>
            <person name="Kersten P."/>
            <person name="St John F."/>
            <person name="Glasner J."/>
            <person name="Sabat G."/>
            <person name="Splinter BonDurant S."/>
            <person name="Syed K."/>
            <person name="Yadav J."/>
            <person name="Mgbeahuruike A.C."/>
            <person name="Kovalchuk A."/>
            <person name="Asiegbu F.O."/>
            <person name="Lackner G."/>
            <person name="Hoffmeister D."/>
            <person name="Rencoret J."/>
            <person name="Gutierrez A."/>
            <person name="Sun H."/>
            <person name="Lindquist E."/>
            <person name="Barry K."/>
            <person name="Riley R."/>
            <person name="Grigoriev I.V."/>
            <person name="Henrissat B."/>
            <person name="Kues U."/>
            <person name="Berka R.M."/>
            <person name="Martinez A.T."/>
            <person name="Covert S.F."/>
            <person name="Blanchette R.A."/>
            <person name="Cullen D."/>
        </authorList>
    </citation>
    <scope>NUCLEOTIDE SEQUENCE [LARGE SCALE GENOMIC DNA]</scope>
    <source>
        <strain evidence="17 18">11061_1 CR5-6</strain>
    </source>
</reference>
<evidence type="ECO:0000313" key="18">
    <source>
        <dbReference type="Proteomes" id="UP000053257"/>
    </source>
</evidence>
<keyword evidence="6" id="KW-0479">Metal-binding</keyword>
<feature type="compositionally biased region" description="Low complexity" evidence="13">
    <location>
        <begin position="263"/>
        <end position="275"/>
    </location>
</feature>
<dbReference type="InterPro" id="IPR032675">
    <property type="entry name" value="LRR_dom_sf"/>
</dbReference>
<dbReference type="GO" id="GO:0005737">
    <property type="term" value="C:cytoplasm"/>
    <property type="evidence" value="ECO:0007669"/>
    <property type="project" value="TreeGrafter"/>
</dbReference>
<dbReference type="Pfam" id="PF00560">
    <property type="entry name" value="LRR_1"/>
    <property type="match status" value="1"/>
</dbReference>
<evidence type="ECO:0000256" key="12">
    <source>
        <dbReference type="ARBA" id="ARBA00032637"/>
    </source>
</evidence>
<dbReference type="SUPFAM" id="SSF81606">
    <property type="entry name" value="PP2C-like"/>
    <property type="match status" value="1"/>
</dbReference>
<dbReference type="HOGENOM" id="CLU_000430_1_1_1"/>
<dbReference type="SUPFAM" id="SSF52058">
    <property type="entry name" value="L domain-like"/>
    <property type="match status" value="1"/>
</dbReference>
<dbReference type="InterPro" id="IPR003591">
    <property type="entry name" value="Leu-rich_rpt_typical-subtyp"/>
</dbReference>
<keyword evidence="5" id="KW-0433">Leucine-rich repeat</keyword>
<dbReference type="InterPro" id="IPR050216">
    <property type="entry name" value="LRR_domain-containing"/>
</dbReference>
<feature type="domain" description="Ras-associating" evidence="15">
    <location>
        <begin position="381"/>
        <end position="484"/>
    </location>
</feature>
<dbReference type="EMBL" id="KN840615">
    <property type="protein sequence ID" value="KIP03447.1"/>
    <property type="molecule type" value="Genomic_DNA"/>
</dbReference>
<dbReference type="SMART" id="SM00364">
    <property type="entry name" value="LRR_BAC"/>
    <property type="match status" value="9"/>
</dbReference>
<dbReference type="Pfam" id="PF23010">
    <property type="entry name" value="RA_3"/>
    <property type="match status" value="1"/>
</dbReference>
<feature type="domain" description="Guanylate cyclase" evidence="14">
    <location>
        <begin position="1434"/>
        <end position="1570"/>
    </location>
</feature>
<dbReference type="PROSITE" id="PS51450">
    <property type="entry name" value="LRR"/>
    <property type="match status" value="5"/>
</dbReference>
<dbReference type="Pfam" id="PF23598">
    <property type="entry name" value="LRR_14"/>
    <property type="match status" value="1"/>
</dbReference>
<dbReference type="PROSITE" id="PS50200">
    <property type="entry name" value="RA"/>
    <property type="match status" value="1"/>
</dbReference>
<comment type="catalytic activity">
    <reaction evidence="1">
        <text>ATP = 3',5'-cyclic AMP + diphosphate</text>
        <dbReference type="Rhea" id="RHEA:15389"/>
        <dbReference type="ChEBI" id="CHEBI:30616"/>
        <dbReference type="ChEBI" id="CHEBI:33019"/>
        <dbReference type="ChEBI" id="CHEBI:58165"/>
        <dbReference type="EC" id="4.6.1.1"/>
    </reaction>
</comment>
<evidence type="ECO:0000259" key="14">
    <source>
        <dbReference type="PROSITE" id="PS50125"/>
    </source>
</evidence>
<evidence type="ECO:0000256" key="1">
    <source>
        <dbReference type="ARBA" id="ARBA00001593"/>
    </source>
</evidence>
<keyword evidence="10" id="KW-0456">Lyase</keyword>
<dbReference type="OrthoDB" id="2021138at2759"/>
<dbReference type="Pfam" id="PF00481">
    <property type="entry name" value="PP2C"/>
    <property type="match status" value="1"/>
</dbReference>
<evidence type="ECO:0000256" key="9">
    <source>
        <dbReference type="ARBA" id="ARBA00022998"/>
    </source>
</evidence>
<organism evidence="17 18">
    <name type="scientific">Phlebiopsis gigantea (strain 11061_1 CR5-6)</name>
    <name type="common">White-rot fungus</name>
    <name type="synonym">Peniophora gigantea</name>
    <dbReference type="NCBI Taxonomy" id="745531"/>
    <lineage>
        <taxon>Eukaryota</taxon>
        <taxon>Fungi</taxon>
        <taxon>Dikarya</taxon>
        <taxon>Basidiomycota</taxon>
        <taxon>Agaricomycotina</taxon>
        <taxon>Agaricomycetes</taxon>
        <taxon>Polyporales</taxon>
        <taxon>Phanerochaetaceae</taxon>
        <taxon>Phlebiopsis</taxon>
    </lineage>
</organism>
<dbReference type="Pfam" id="PF00211">
    <property type="entry name" value="Guanylate_cyc"/>
    <property type="match status" value="1"/>
</dbReference>
<dbReference type="SUPFAM" id="SSF52075">
    <property type="entry name" value="Outer arm dynein light chain 1"/>
    <property type="match status" value="1"/>
</dbReference>
<dbReference type="EC" id="4.6.1.1" evidence="3"/>
<dbReference type="PROSITE" id="PS51746">
    <property type="entry name" value="PPM_2"/>
    <property type="match status" value="1"/>
</dbReference>
<accession>A0A0C3S1Y1</accession>